<dbReference type="Gene3D" id="2.10.90.10">
    <property type="entry name" value="Cystine-knot cytokines"/>
    <property type="match status" value="1"/>
</dbReference>
<keyword evidence="16" id="KW-1185">Reference proteome</keyword>
<evidence type="ECO:0000256" key="6">
    <source>
        <dbReference type="ARBA" id="ARBA00022782"/>
    </source>
</evidence>
<dbReference type="Proteomes" id="UP000823561">
    <property type="component" value="Chromosome 1"/>
</dbReference>
<dbReference type="PROSITE" id="PS51362">
    <property type="entry name" value="TGF_BETA_2"/>
    <property type="match status" value="1"/>
</dbReference>
<dbReference type="Pfam" id="PF00688">
    <property type="entry name" value="TGFb_propeptide"/>
    <property type="match status" value="1"/>
</dbReference>
<keyword evidence="3" id="KW-0217">Developmental protein</keyword>
<dbReference type="GO" id="GO:0051240">
    <property type="term" value="P:positive regulation of multicellular organismal process"/>
    <property type="evidence" value="ECO:0007669"/>
    <property type="project" value="UniProtKB-ARBA"/>
</dbReference>
<keyword evidence="10" id="KW-0325">Glycoprotein</keyword>
<protein>
    <recommendedName>
        <fullName evidence="14">TGF-beta family profile domain-containing protein</fullName>
    </recommendedName>
</protein>
<comment type="subcellular location">
    <subcellularLocation>
        <location evidence="1">Secreted</location>
    </subcellularLocation>
</comment>
<keyword evidence="13" id="KW-0732">Signal</keyword>
<evidence type="ECO:0000313" key="16">
    <source>
        <dbReference type="Proteomes" id="UP000823561"/>
    </source>
</evidence>
<keyword evidence="5" id="KW-0165">Cleavage on pair of basic residues</keyword>
<name>A0AAV6HH17_9TELE</name>
<dbReference type="PANTHER" id="PTHR11848:SF165">
    <property type="entry name" value="BONE MORPHOGENETIC PROTEIN 4"/>
    <property type="match status" value="1"/>
</dbReference>
<dbReference type="EMBL" id="JADWDJ010000001">
    <property type="protein sequence ID" value="KAG5285241.1"/>
    <property type="molecule type" value="Genomic_DNA"/>
</dbReference>
<dbReference type="InterPro" id="IPR029034">
    <property type="entry name" value="Cystine-knot_cytokine"/>
</dbReference>
<evidence type="ECO:0000256" key="10">
    <source>
        <dbReference type="ARBA" id="ARBA00023180"/>
    </source>
</evidence>
<gene>
    <name evidence="15" type="ORF">AALO_G00001120</name>
</gene>
<dbReference type="PANTHER" id="PTHR11848">
    <property type="entry name" value="TGF-BETA FAMILY"/>
    <property type="match status" value="1"/>
</dbReference>
<dbReference type="GO" id="GO:0051216">
    <property type="term" value="P:cartilage development"/>
    <property type="evidence" value="ECO:0007669"/>
    <property type="project" value="UniProtKB-KW"/>
</dbReference>
<dbReference type="GO" id="GO:0005125">
    <property type="term" value="F:cytokine activity"/>
    <property type="evidence" value="ECO:0007669"/>
    <property type="project" value="TreeGrafter"/>
</dbReference>
<dbReference type="GO" id="GO:0001503">
    <property type="term" value="P:ossification"/>
    <property type="evidence" value="ECO:0007669"/>
    <property type="project" value="UniProtKB-KW"/>
</dbReference>
<dbReference type="Gene3D" id="2.60.120.970">
    <property type="match status" value="1"/>
</dbReference>
<keyword evidence="7" id="KW-0892">Osteogenesis</keyword>
<keyword evidence="9" id="KW-1015">Disulfide bond</keyword>
<dbReference type="GO" id="GO:0051094">
    <property type="term" value="P:positive regulation of developmental process"/>
    <property type="evidence" value="ECO:0007669"/>
    <property type="project" value="UniProtKB-ARBA"/>
</dbReference>
<evidence type="ECO:0000256" key="8">
    <source>
        <dbReference type="ARBA" id="ARBA00023030"/>
    </source>
</evidence>
<dbReference type="InterPro" id="IPR015615">
    <property type="entry name" value="TGF-beta-rel"/>
</dbReference>
<accession>A0AAV6HH17</accession>
<comment type="caution">
    <text evidence="15">The sequence shown here is derived from an EMBL/GenBank/DDBJ whole genome shotgun (WGS) entry which is preliminary data.</text>
</comment>
<dbReference type="GO" id="GO:0008083">
    <property type="term" value="F:growth factor activity"/>
    <property type="evidence" value="ECO:0007669"/>
    <property type="project" value="UniProtKB-KW"/>
</dbReference>
<evidence type="ECO:0000259" key="14">
    <source>
        <dbReference type="PROSITE" id="PS51362"/>
    </source>
</evidence>
<keyword evidence="11" id="KW-0891">Chondrogenesis</keyword>
<dbReference type="SMART" id="SM00204">
    <property type="entry name" value="TGFB"/>
    <property type="match status" value="1"/>
</dbReference>
<evidence type="ECO:0000256" key="5">
    <source>
        <dbReference type="ARBA" id="ARBA00022685"/>
    </source>
</evidence>
<evidence type="ECO:0000256" key="1">
    <source>
        <dbReference type="ARBA" id="ARBA00004613"/>
    </source>
</evidence>
<dbReference type="SUPFAM" id="SSF57501">
    <property type="entry name" value="Cystine-knot cytokines"/>
    <property type="match status" value="1"/>
</dbReference>
<sequence length="382" mass="42758">MIPGNRMLMVILLCHVLLGERNHASLIPEEGKSHTPVVGLPTVATGASASRQSHELLRDFESTLLHMFGLQRRPRPSHSAVVPQYLLDLYRLQSGEAEETASPHDAAIEYPERSASRANTVRGFHHEEHLEQLQLEGPGVGGSTLRFLFNLSSIPEEELLSTAELRIYRERIEEDEVDGPVRSRDASEDQHRINVYEILKAPRGGQLITRLLDTRLVRHNASRWESFDVSPAVLRWTRERLPNHGLAVEVRHLNATPRHQGRHVRVSRSLHQKPGEDWGQLRPLLVTARGGKGPPAGARRQSNPKAAAYYCHGDCPFPLADHLNSTNHAIVQTLVNSVNTNIPKACCVPTELSAISMLYLDEHDKVVLKNYQEMVVEGCGCR</sequence>
<dbReference type="GO" id="GO:0005615">
    <property type="term" value="C:extracellular space"/>
    <property type="evidence" value="ECO:0007669"/>
    <property type="project" value="TreeGrafter"/>
</dbReference>
<keyword evidence="4" id="KW-0964">Secreted</keyword>
<feature type="domain" description="TGF-beta family profile" evidence="14">
    <location>
        <begin position="265"/>
        <end position="382"/>
    </location>
</feature>
<evidence type="ECO:0000256" key="11">
    <source>
        <dbReference type="ARBA" id="ARBA00023188"/>
    </source>
</evidence>
<keyword evidence="6" id="KW-0221">Differentiation</keyword>
<evidence type="ECO:0000256" key="7">
    <source>
        <dbReference type="ARBA" id="ARBA00022855"/>
    </source>
</evidence>
<keyword evidence="8 12" id="KW-0339">Growth factor</keyword>
<dbReference type="AlphaFoldDB" id="A0AAV6HH17"/>
<feature type="chain" id="PRO_5043372276" description="TGF-beta family profile domain-containing protein" evidence="13">
    <location>
        <begin position="20"/>
        <end position="382"/>
    </location>
</feature>
<evidence type="ECO:0000256" key="9">
    <source>
        <dbReference type="ARBA" id="ARBA00023157"/>
    </source>
</evidence>
<comment type="similarity">
    <text evidence="2 12">Belongs to the TGF-beta family.</text>
</comment>
<evidence type="ECO:0000256" key="2">
    <source>
        <dbReference type="ARBA" id="ARBA00006656"/>
    </source>
</evidence>
<dbReference type="InterPro" id="IPR001111">
    <property type="entry name" value="TGF-b_propeptide"/>
</dbReference>
<evidence type="ECO:0000256" key="12">
    <source>
        <dbReference type="RuleBase" id="RU000354"/>
    </source>
</evidence>
<organism evidence="15 16">
    <name type="scientific">Alosa alosa</name>
    <name type="common">allis shad</name>
    <dbReference type="NCBI Taxonomy" id="278164"/>
    <lineage>
        <taxon>Eukaryota</taxon>
        <taxon>Metazoa</taxon>
        <taxon>Chordata</taxon>
        <taxon>Craniata</taxon>
        <taxon>Vertebrata</taxon>
        <taxon>Euteleostomi</taxon>
        <taxon>Actinopterygii</taxon>
        <taxon>Neopterygii</taxon>
        <taxon>Teleostei</taxon>
        <taxon>Clupei</taxon>
        <taxon>Clupeiformes</taxon>
        <taxon>Clupeoidei</taxon>
        <taxon>Clupeidae</taxon>
        <taxon>Alosa</taxon>
    </lineage>
</organism>
<dbReference type="GO" id="GO:0030154">
    <property type="term" value="P:cell differentiation"/>
    <property type="evidence" value="ECO:0007669"/>
    <property type="project" value="UniProtKB-KW"/>
</dbReference>
<evidence type="ECO:0000256" key="4">
    <source>
        <dbReference type="ARBA" id="ARBA00022525"/>
    </source>
</evidence>
<evidence type="ECO:0000256" key="13">
    <source>
        <dbReference type="SAM" id="SignalP"/>
    </source>
</evidence>
<proteinExistence type="inferred from homology"/>
<dbReference type="Pfam" id="PF00019">
    <property type="entry name" value="TGF_beta"/>
    <property type="match status" value="1"/>
</dbReference>
<dbReference type="FunFam" id="2.10.90.10:FF:000103">
    <property type="entry name" value="Bone morphogenetic protein 16"/>
    <property type="match status" value="1"/>
</dbReference>
<reference evidence="15 16" key="1">
    <citation type="submission" date="2020-10" db="EMBL/GenBank/DDBJ databases">
        <title>Chromosome-scale genome assembly of the Allis shad, Alosa alosa.</title>
        <authorList>
            <person name="Margot Z."/>
            <person name="Christophe K."/>
            <person name="Cabau C."/>
            <person name="Louis A."/>
            <person name="Berthelot C."/>
            <person name="Parey E."/>
            <person name="Roest Crollius H."/>
            <person name="Montfort J."/>
            <person name="Robinson-Rechavi M."/>
            <person name="Bucao C."/>
            <person name="Bouchez O."/>
            <person name="Gislard M."/>
            <person name="Lluch J."/>
            <person name="Milhes M."/>
            <person name="Lampietro C."/>
            <person name="Lopez Roques C."/>
            <person name="Donnadieu C."/>
            <person name="Braasch I."/>
            <person name="Desvignes T."/>
            <person name="Postlethwait J."/>
            <person name="Bobe J."/>
            <person name="Guiguen Y."/>
        </authorList>
    </citation>
    <scope>NUCLEOTIDE SEQUENCE [LARGE SCALE GENOMIC DNA]</scope>
    <source>
        <strain evidence="15">M-15738</strain>
        <tissue evidence="15">Blood</tissue>
    </source>
</reference>
<evidence type="ECO:0000313" key="15">
    <source>
        <dbReference type="EMBL" id="KAG5285241.1"/>
    </source>
</evidence>
<feature type="signal peptide" evidence="13">
    <location>
        <begin position="1"/>
        <end position="19"/>
    </location>
</feature>
<evidence type="ECO:0000256" key="3">
    <source>
        <dbReference type="ARBA" id="ARBA00022473"/>
    </source>
</evidence>
<dbReference type="InterPro" id="IPR001839">
    <property type="entry name" value="TGF-b_C"/>
</dbReference>